<dbReference type="EMBL" id="UINC01049543">
    <property type="protein sequence ID" value="SVB61456.1"/>
    <property type="molecule type" value="Genomic_DNA"/>
</dbReference>
<evidence type="ECO:0000313" key="1">
    <source>
        <dbReference type="EMBL" id="SVB61456.1"/>
    </source>
</evidence>
<protein>
    <submittedName>
        <fullName evidence="1">Uncharacterized protein</fullName>
    </submittedName>
</protein>
<organism evidence="1">
    <name type="scientific">marine metagenome</name>
    <dbReference type="NCBI Taxonomy" id="408172"/>
    <lineage>
        <taxon>unclassified sequences</taxon>
        <taxon>metagenomes</taxon>
        <taxon>ecological metagenomes</taxon>
    </lineage>
</organism>
<gene>
    <name evidence="1" type="ORF">METZ01_LOCUS214310</name>
</gene>
<sequence length="38" mass="3977">MRSVVVVTALAVLCARPLAALESSNLDLVTQTAQQAVH</sequence>
<reference evidence="1" key="1">
    <citation type="submission" date="2018-05" db="EMBL/GenBank/DDBJ databases">
        <authorList>
            <person name="Lanie J.A."/>
            <person name="Ng W.-L."/>
            <person name="Kazmierczak K.M."/>
            <person name="Andrzejewski T.M."/>
            <person name="Davidsen T.M."/>
            <person name="Wayne K.J."/>
            <person name="Tettelin H."/>
            <person name="Glass J.I."/>
            <person name="Rusch D."/>
            <person name="Podicherti R."/>
            <person name="Tsui H.-C.T."/>
            <person name="Winkler M.E."/>
        </authorList>
    </citation>
    <scope>NUCLEOTIDE SEQUENCE</scope>
</reference>
<accession>A0A382FEF2</accession>
<proteinExistence type="predicted"/>
<feature type="non-terminal residue" evidence="1">
    <location>
        <position position="38"/>
    </location>
</feature>
<name>A0A382FEF2_9ZZZZ</name>
<dbReference type="AlphaFoldDB" id="A0A382FEF2"/>